<dbReference type="EMBL" id="BAAATZ010000003">
    <property type="protein sequence ID" value="GAA2719891.1"/>
    <property type="molecule type" value="Genomic_DNA"/>
</dbReference>
<evidence type="ECO:0000313" key="6">
    <source>
        <dbReference type="Proteomes" id="UP001501842"/>
    </source>
</evidence>
<evidence type="ECO:0000256" key="1">
    <source>
        <dbReference type="ARBA" id="ARBA00037217"/>
    </source>
</evidence>
<gene>
    <name evidence="5" type="ORF">GCM10010439_06570</name>
</gene>
<proteinExistence type="predicted"/>
<comment type="subunit">
    <text evidence="2">Interacts with COX5B; this interaction may contribute to localize PYROXD2 to the inner face of the inner mitochondrial membrane.</text>
</comment>
<dbReference type="PANTHER" id="PTHR10668:SF103">
    <property type="entry name" value="PYRIDINE NUCLEOTIDE-DISULFIDE OXIDOREDUCTASE DOMAIN-CONTAINING PROTEIN 2"/>
    <property type="match status" value="1"/>
</dbReference>
<protein>
    <recommendedName>
        <fullName evidence="3">Pyridine nucleotide-disulfide oxidoreductase domain-containing protein 2</fullName>
    </recommendedName>
</protein>
<organism evidence="5 6">
    <name type="scientific">Actinocorallia aurantiaca</name>
    <dbReference type="NCBI Taxonomy" id="46204"/>
    <lineage>
        <taxon>Bacteria</taxon>
        <taxon>Bacillati</taxon>
        <taxon>Actinomycetota</taxon>
        <taxon>Actinomycetes</taxon>
        <taxon>Streptosporangiales</taxon>
        <taxon>Thermomonosporaceae</taxon>
        <taxon>Actinocorallia</taxon>
    </lineage>
</organism>
<comment type="caution">
    <text evidence="5">The sequence shown here is derived from an EMBL/GenBank/DDBJ whole genome shotgun (WGS) entry which is preliminary data.</text>
</comment>
<evidence type="ECO:0000313" key="5">
    <source>
        <dbReference type="EMBL" id="GAA2719891.1"/>
    </source>
</evidence>
<dbReference type="SUPFAM" id="SSF51905">
    <property type="entry name" value="FAD/NAD(P)-binding domain"/>
    <property type="match status" value="1"/>
</dbReference>
<name>A0ABN3TZC1_9ACTN</name>
<evidence type="ECO:0000256" key="3">
    <source>
        <dbReference type="ARBA" id="ARBA00040298"/>
    </source>
</evidence>
<dbReference type="InterPro" id="IPR002937">
    <property type="entry name" value="Amino_oxidase"/>
</dbReference>
<dbReference type="Gene3D" id="3.50.50.60">
    <property type="entry name" value="FAD/NAD(P)-binding domain"/>
    <property type="match status" value="2"/>
</dbReference>
<dbReference type="RefSeq" id="WP_344448601.1">
    <property type="nucleotide sequence ID" value="NZ_BAAATZ010000003.1"/>
</dbReference>
<comment type="function">
    <text evidence="1">Probable oxidoreductase that may play a role as regulator of mitochondrial function.</text>
</comment>
<reference evidence="5 6" key="1">
    <citation type="journal article" date="2019" name="Int. J. Syst. Evol. Microbiol.">
        <title>The Global Catalogue of Microorganisms (GCM) 10K type strain sequencing project: providing services to taxonomists for standard genome sequencing and annotation.</title>
        <authorList>
            <consortium name="The Broad Institute Genomics Platform"/>
            <consortium name="The Broad Institute Genome Sequencing Center for Infectious Disease"/>
            <person name="Wu L."/>
            <person name="Ma J."/>
        </authorList>
    </citation>
    <scope>NUCLEOTIDE SEQUENCE [LARGE SCALE GENOMIC DNA]</scope>
    <source>
        <strain evidence="5 6">JCM 8201</strain>
    </source>
</reference>
<feature type="domain" description="Amine oxidase" evidence="4">
    <location>
        <begin position="12"/>
        <end position="474"/>
    </location>
</feature>
<dbReference type="PANTHER" id="PTHR10668">
    <property type="entry name" value="PHYTOENE DEHYDROGENASE"/>
    <property type="match status" value="1"/>
</dbReference>
<keyword evidence="6" id="KW-1185">Reference proteome</keyword>
<evidence type="ECO:0000259" key="4">
    <source>
        <dbReference type="Pfam" id="PF01593"/>
    </source>
</evidence>
<sequence length="515" mass="53495">MNTVVIGGGHNGLVAAVYLARAGVDVTLLEASKTPGGCVWTEELPGGAIAERGAVDHGGVAAIASDLGLDAFGLKYVERSRLQTVLFGDGERRVFEVSAEETAAGFGADGTPYLELVEQARSFFSVLDGFGSPPTMTELAAVLNGLRGGDTTFRMLLSSAEAVLERTFSDPYLRASLALYAAHGQIPAWAPGSGMLALLLPSMHGEPAVRPVGGSGALVSALVAALEAAGGKIRTEAEVVGLERSGDSGYTVMLEDGDRLTAGRVISTLDVRRTTDLLSSPPDAMRKAAGSVTSGRFNVCELTISLTGLTPPEPFSDPTGPLCFVQDGLEDLRRGFGDVIAGRLPESPWAMVTGAGTGLWVSSVVPLHRADGPWTPGLEEQAAERVLASVSKVLGTDLSGDLLVTGPATWARRLHGDGNPNHLDLSVDQLLGWRPPGLRAPRTPLPGLYLAGAGTHPGGGLSGVSGRTAATALLADAGRPAPVDGLWTRTRREAAGLRSGLRAYRAMRATERKTR</sequence>
<dbReference type="InterPro" id="IPR036188">
    <property type="entry name" value="FAD/NAD-bd_sf"/>
</dbReference>
<evidence type="ECO:0000256" key="2">
    <source>
        <dbReference type="ARBA" id="ARBA00038825"/>
    </source>
</evidence>
<dbReference type="Pfam" id="PF01593">
    <property type="entry name" value="Amino_oxidase"/>
    <property type="match status" value="1"/>
</dbReference>
<dbReference type="Proteomes" id="UP001501842">
    <property type="component" value="Unassembled WGS sequence"/>
</dbReference>
<accession>A0ABN3TZC1</accession>